<dbReference type="InParanoid" id="F6TN99"/>
<evidence type="ECO:0000313" key="9">
    <source>
        <dbReference type="Proteomes" id="UP000008144"/>
    </source>
</evidence>
<evidence type="ECO:0000256" key="1">
    <source>
        <dbReference type="ARBA" id="ARBA00004141"/>
    </source>
</evidence>
<feature type="transmembrane region" description="Helical" evidence="7">
    <location>
        <begin position="62"/>
        <end position="81"/>
    </location>
</feature>
<evidence type="ECO:0000256" key="6">
    <source>
        <dbReference type="ARBA" id="ARBA00023136"/>
    </source>
</evidence>
<keyword evidence="4" id="KW-0914">Notch signaling pathway</keyword>
<comment type="subcellular location">
    <subcellularLocation>
        <location evidence="1">Membrane</location>
        <topology evidence="1">Multi-pass membrane protein</topology>
    </subcellularLocation>
</comment>
<keyword evidence="9" id="KW-1185">Reference proteome</keyword>
<dbReference type="GO" id="GO:0007219">
    <property type="term" value="P:Notch signaling pathway"/>
    <property type="evidence" value="ECO:0000318"/>
    <property type="project" value="GO_Central"/>
</dbReference>
<evidence type="ECO:0000256" key="2">
    <source>
        <dbReference type="ARBA" id="ARBA00005577"/>
    </source>
</evidence>
<name>F6TN99_CIOIN</name>
<protein>
    <recommendedName>
        <fullName evidence="10">Gamma-secretase subunit Aph-1</fullName>
    </recommendedName>
</protein>
<evidence type="ECO:0008006" key="10">
    <source>
        <dbReference type="Google" id="ProtNLM"/>
    </source>
</evidence>
<dbReference type="GO" id="GO:0007220">
    <property type="term" value="P:Notch receptor processing"/>
    <property type="evidence" value="ECO:0000318"/>
    <property type="project" value="GO_Central"/>
</dbReference>
<evidence type="ECO:0000313" key="8">
    <source>
        <dbReference type="Ensembl" id="ENSCINP00000005808.3"/>
    </source>
</evidence>
<dbReference type="EMBL" id="EAAA01001186">
    <property type="status" value="NOT_ANNOTATED_CDS"/>
    <property type="molecule type" value="Genomic_DNA"/>
</dbReference>
<organism evidence="8 9">
    <name type="scientific">Ciona intestinalis</name>
    <name type="common">Transparent sea squirt</name>
    <name type="synonym">Ascidia intestinalis</name>
    <dbReference type="NCBI Taxonomy" id="7719"/>
    <lineage>
        <taxon>Eukaryota</taxon>
        <taxon>Metazoa</taxon>
        <taxon>Chordata</taxon>
        <taxon>Tunicata</taxon>
        <taxon>Ascidiacea</taxon>
        <taxon>Phlebobranchia</taxon>
        <taxon>Cionidae</taxon>
        <taxon>Ciona</taxon>
    </lineage>
</organism>
<evidence type="ECO:0000256" key="4">
    <source>
        <dbReference type="ARBA" id="ARBA00022976"/>
    </source>
</evidence>
<dbReference type="STRING" id="7719.ENSCINP00000005808"/>
<reference evidence="8" key="4">
    <citation type="submission" date="2025-09" db="UniProtKB">
        <authorList>
            <consortium name="Ensembl"/>
        </authorList>
    </citation>
    <scope>IDENTIFICATION</scope>
</reference>
<reference evidence="8" key="3">
    <citation type="submission" date="2025-08" db="UniProtKB">
        <authorList>
            <consortium name="Ensembl"/>
        </authorList>
    </citation>
    <scope>IDENTIFICATION</scope>
</reference>
<feature type="transmembrane region" description="Helical" evidence="7">
    <location>
        <begin position="32"/>
        <end position="56"/>
    </location>
</feature>
<comment type="similarity">
    <text evidence="2">Belongs to the APH-1 family.</text>
</comment>
<evidence type="ECO:0000256" key="5">
    <source>
        <dbReference type="ARBA" id="ARBA00022989"/>
    </source>
</evidence>
<keyword evidence="6 7" id="KW-0472">Membrane</keyword>
<proteinExistence type="inferred from homology"/>
<feature type="transmembrane region" description="Helical" evidence="7">
    <location>
        <begin position="206"/>
        <end position="224"/>
    </location>
</feature>
<dbReference type="GO" id="GO:0016485">
    <property type="term" value="P:protein processing"/>
    <property type="evidence" value="ECO:0000318"/>
    <property type="project" value="GO_Central"/>
</dbReference>
<feature type="transmembrane region" description="Helical" evidence="7">
    <location>
        <begin position="109"/>
        <end position="130"/>
    </location>
</feature>
<dbReference type="HOGENOM" id="CLU_086389_0_0_1"/>
<feature type="transmembrane region" description="Helical" evidence="7">
    <location>
        <begin position="150"/>
        <end position="170"/>
    </location>
</feature>
<feature type="transmembrane region" description="Helical" evidence="7">
    <location>
        <begin position="6"/>
        <end position="25"/>
    </location>
</feature>
<evidence type="ECO:0000256" key="7">
    <source>
        <dbReference type="SAM" id="Phobius"/>
    </source>
</evidence>
<evidence type="ECO:0000256" key="3">
    <source>
        <dbReference type="ARBA" id="ARBA00022692"/>
    </source>
</evidence>
<dbReference type="InterPro" id="IPR009294">
    <property type="entry name" value="Aph-1"/>
</dbReference>
<keyword evidence="3 7" id="KW-0812">Transmembrane</keyword>
<sequence length="238" mass="26161">MPLMVFFGCTMIAFGPSLAMFILTIAKYPLKIILLVVGAFCWLLALLFSALLWLAVVPLKEQLAFSLVFSVIFQEGMRYGLFRMMKNAENGLDDALSEDEKKSISNHKLSYTTGFGFGLMYGLFSIVNVLSQSIGPGSVGIDGHSSNFMLISAFLTSSTILLHTFWNVIVFDALNKQQYYKVITVVCLHMLVSCCSLLNVQQNLAYVSVIVSYIVLIGTTVWAFKAAGGSVVNIKSCL</sequence>
<reference evidence="8" key="2">
    <citation type="journal article" date="2008" name="Genome Biol.">
        <title>Improved genome assembly and evidence-based global gene model set for the chordate Ciona intestinalis: new insight into intron and operon populations.</title>
        <authorList>
            <person name="Satou Y."/>
            <person name="Mineta K."/>
            <person name="Ogasawara M."/>
            <person name="Sasakura Y."/>
            <person name="Shoguchi E."/>
            <person name="Ueno K."/>
            <person name="Yamada L."/>
            <person name="Matsumoto J."/>
            <person name="Wasserscheid J."/>
            <person name="Dewar K."/>
            <person name="Wiley G.B."/>
            <person name="Macmil S.L."/>
            <person name="Roe B.A."/>
            <person name="Zeller R.W."/>
            <person name="Hastings K.E."/>
            <person name="Lemaire P."/>
            <person name="Lindquist E."/>
            <person name="Endo T."/>
            <person name="Hotta K."/>
            <person name="Inaba K."/>
        </authorList>
    </citation>
    <scope>NUCLEOTIDE SEQUENCE [LARGE SCALE GENOMIC DNA]</scope>
    <source>
        <strain evidence="8">wild type</strain>
    </source>
</reference>
<dbReference type="Proteomes" id="UP000008144">
    <property type="component" value="Chromosome 14"/>
</dbReference>
<dbReference type="FunCoup" id="F6TN99">
    <property type="interactions" value="76"/>
</dbReference>
<dbReference type="OMA" id="DTNNYLH"/>
<accession>F6TN99</accession>
<dbReference type="GO" id="GO:0070765">
    <property type="term" value="C:gamma-secretase complex"/>
    <property type="evidence" value="ECO:0000318"/>
    <property type="project" value="GO_Central"/>
</dbReference>
<dbReference type="PANTHER" id="PTHR12889">
    <property type="entry name" value="GAMMA-SECRETASE SUBUNIT APH-1"/>
    <property type="match status" value="1"/>
</dbReference>
<dbReference type="AlphaFoldDB" id="F6TN99"/>
<dbReference type="GeneTree" id="ENSGT00390000002049"/>
<dbReference type="Pfam" id="PF06105">
    <property type="entry name" value="Aph-1"/>
    <property type="match status" value="1"/>
</dbReference>
<reference evidence="9" key="1">
    <citation type="journal article" date="2002" name="Science">
        <title>The draft genome of Ciona intestinalis: insights into chordate and vertebrate origins.</title>
        <authorList>
            <person name="Dehal P."/>
            <person name="Satou Y."/>
            <person name="Campbell R.K."/>
            <person name="Chapman J."/>
            <person name="Degnan B."/>
            <person name="De Tomaso A."/>
            <person name="Davidson B."/>
            <person name="Di Gregorio A."/>
            <person name="Gelpke M."/>
            <person name="Goodstein D.M."/>
            <person name="Harafuji N."/>
            <person name="Hastings K.E."/>
            <person name="Ho I."/>
            <person name="Hotta K."/>
            <person name="Huang W."/>
            <person name="Kawashima T."/>
            <person name="Lemaire P."/>
            <person name="Martinez D."/>
            <person name="Meinertzhagen I.A."/>
            <person name="Necula S."/>
            <person name="Nonaka M."/>
            <person name="Putnam N."/>
            <person name="Rash S."/>
            <person name="Saiga H."/>
            <person name="Satake M."/>
            <person name="Terry A."/>
            <person name="Yamada L."/>
            <person name="Wang H.G."/>
            <person name="Awazu S."/>
            <person name="Azumi K."/>
            <person name="Boore J."/>
            <person name="Branno M."/>
            <person name="Chin-Bow S."/>
            <person name="DeSantis R."/>
            <person name="Doyle S."/>
            <person name="Francino P."/>
            <person name="Keys D.N."/>
            <person name="Haga S."/>
            <person name="Hayashi H."/>
            <person name="Hino K."/>
            <person name="Imai K.S."/>
            <person name="Inaba K."/>
            <person name="Kano S."/>
            <person name="Kobayashi K."/>
            <person name="Kobayashi M."/>
            <person name="Lee B.I."/>
            <person name="Makabe K.W."/>
            <person name="Manohar C."/>
            <person name="Matassi G."/>
            <person name="Medina M."/>
            <person name="Mochizuki Y."/>
            <person name="Mount S."/>
            <person name="Morishita T."/>
            <person name="Miura S."/>
            <person name="Nakayama A."/>
            <person name="Nishizaka S."/>
            <person name="Nomoto H."/>
            <person name="Ohta F."/>
            <person name="Oishi K."/>
            <person name="Rigoutsos I."/>
            <person name="Sano M."/>
            <person name="Sasaki A."/>
            <person name="Sasakura Y."/>
            <person name="Shoguchi E."/>
            <person name="Shin-i T."/>
            <person name="Spagnuolo A."/>
            <person name="Stainier D."/>
            <person name="Suzuki M.M."/>
            <person name="Tassy O."/>
            <person name="Takatori N."/>
            <person name="Tokuoka M."/>
            <person name="Yagi K."/>
            <person name="Yoshizaki F."/>
            <person name="Wada S."/>
            <person name="Zhang C."/>
            <person name="Hyatt P.D."/>
            <person name="Larimer F."/>
            <person name="Detter C."/>
            <person name="Doggett N."/>
            <person name="Glavina T."/>
            <person name="Hawkins T."/>
            <person name="Richardson P."/>
            <person name="Lucas S."/>
            <person name="Kohara Y."/>
            <person name="Levine M."/>
            <person name="Satoh N."/>
            <person name="Rokhsar D.S."/>
        </authorList>
    </citation>
    <scope>NUCLEOTIDE SEQUENCE [LARGE SCALE GENOMIC DNA]</scope>
</reference>
<feature type="transmembrane region" description="Helical" evidence="7">
    <location>
        <begin position="182"/>
        <end position="200"/>
    </location>
</feature>
<dbReference type="GO" id="GO:0005783">
    <property type="term" value="C:endoplasmic reticulum"/>
    <property type="evidence" value="ECO:0000318"/>
    <property type="project" value="GO_Central"/>
</dbReference>
<dbReference type="Ensembl" id="ENSCINT00000005808.3">
    <property type="protein sequence ID" value="ENSCINP00000005808.3"/>
    <property type="gene ID" value="ENSCING00000002845.3"/>
</dbReference>
<keyword evidence="5 7" id="KW-1133">Transmembrane helix</keyword>
<dbReference type="GO" id="GO:0030674">
    <property type="term" value="F:protein-macromolecule adaptor activity"/>
    <property type="evidence" value="ECO:0000318"/>
    <property type="project" value="GO_Central"/>
</dbReference>